<sequence length="154" mass="17719">MKIFINIPYDDSLCIESSSVNTIKNVKEQISELKGNYIISIPCEVQKLYKNGRPLEDEELIEIDESDIAYTINLNFGLLGGGKKKKKKVYKKPKKEKHKKKKVKLAVLKFYKVGDDGKVFRLKRQCDNCAPGTLMASHFDRDYCGRCHLTIMKK</sequence>
<dbReference type="EMBL" id="FLQU01000601">
    <property type="protein sequence ID" value="SBS87840.1"/>
    <property type="molecule type" value="Genomic_DNA"/>
</dbReference>
<dbReference type="SMART" id="SM01402">
    <property type="entry name" value="Ribosomal_S27"/>
    <property type="match status" value="1"/>
</dbReference>
<dbReference type="CDD" id="cd17039">
    <property type="entry name" value="Ubl_ubiquitin_like"/>
    <property type="match status" value="1"/>
</dbReference>
<dbReference type="Gene3D" id="6.20.50.150">
    <property type="match status" value="1"/>
</dbReference>
<reference evidence="9" key="1">
    <citation type="submission" date="2016-05" db="EMBL/GenBank/DDBJ databases">
        <authorList>
            <person name="Lavstsen T."/>
            <person name="Jespersen J.S."/>
        </authorList>
    </citation>
    <scope>NUCLEOTIDE SEQUENCE [LARGE SCALE GENOMIC DNA]</scope>
</reference>
<dbReference type="InterPro" id="IPR029071">
    <property type="entry name" value="Ubiquitin-like_domsf"/>
</dbReference>
<dbReference type="SUPFAM" id="SSF54236">
    <property type="entry name" value="Ubiquitin-like"/>
    <property type="match status" value="1"/>
</dbReference>
<evidence type="ECO:0000259" key="7">
    <source>
        <dbReference type="PROSITE" id="PS50053"/>
    </source>
</evidence>
<dbReference type="GO" id="GO:0006412">
    <property type="term" value="P:translation"/>
    <property type="evidence" value="ECO:0007669"/>
    <property type="project" value="InterPro"/>
</dbReference>
<evidence type="ECO:0000256" key="1">
    <source>
        <dbReference type="ARBA" id="ARBA00008373"/>
    </source>
</evidence>
<name>A0A1A8WZS1_PLAOA</name>
<reference evidence="10 11" key="2">
    <citation type="submission" date="2016-05" db="EMBL/GenBank/DDBJ databases">
        <authorList>
            <person name="Naeem Raeece"/>
        </authorList>
    </citation>
    <scope>NUCLEOTIDE SEQUENCE [LARGE SCALE GENOMIC DNA]</scope>
</reference>
<keyword evidence="4" id="KW-0862">Zinc</keyword>
<dbReference type="PROSITE" id="PS50053">
    <property type="entry name" value="UBIQUITIN_2"/>
    <property type="match status" value="1"/>
</dbReference>
<evidence type="ECO:0000256" key="5">
    <source>
        <dbReference type="ARBA" id="ARBA00022980"/>
    </source>
</evidence>
<evidence type="ECO:0000256" key="2">
    <source>
        <dbReference type="ARBA" id="ARBA00009891"/>
    </source>
</evidence>
<evidence type="ECO:0000313" key="10">
    <source>
        <dbReference type="Proteomes" id="UP000078546"/>
    </source>
</evidence>
<evidence type="ECO:0000313" key="8">
    <source>
        <dbReference type="EMBL" id="SBS87840.1"/>
    </source>
</evidence>
<evidence type="ECO:0000256" key="4">
    <source>
        <dbReference type="ARBA" id="ARBA00022833"/>
    </source>
</evidence>
<dbReference type="GO" id="GO:0003735">
    <property type="term" value="F:structural constituent of ribosome"/>
    <property type="evidence" value="ECO:0007669"/>
    <property type="project" value="InterPro"/>
</dbReference>
<accession>A0A1A8WZS1</accession>
<dbReference type="Pfam" id="PF01599">
    <property type="entry name" value="Ribosomal_S27"/>
    <property type="match status" value="1"/>
</dbReference>
<gene>
    <name evidence="9" type="ORF">POVCU1_041390</name>
    <name evidence="8" type="ORF">POVCU2_0044790</name>
</gene>
<keyword evidence="3" id="KW-1017">Isopeptide bond</keyword>
<comment type="similarity">
    <text evidence="1">In the N-terminal section; belongs to the ubiquitin family.</text>
</comment>
<dbReference type="GO" id="GO:1990904">
    <property type="term" value="C:ribonucleoprotein complex"/>
    <property type="evidence" value="ECO:0007669"/>
    <property type="project" value="UniProtKB-KW"/>
</dbReference>
<dbReference type="InterPro" id="IPR002906">
    <property type="entry name" value="Ribosomal_eS31"/>
</dbReference>
<dbReference type="InterPro" id="IPR038582">
    <property type="entry name" value="Ribosomal_eS31_euk-type_sf"/>
</dbReference>
<dbReference type="SUPFAM" id="SSF57829">
    <property type="entry name" value="Zn-binding ribosomal proteins"/>
    <property type="match status" value="1"/>
</dbReference>
<comment type="similarity">
    <text evidence="2">In the C-terminal section; belongs to the eukaryotic ribosomal protein eS31 family.</text>
</comment>
<protein>
    <submittedName>
        <fullName evidence="9">Ubiquitin-40S ribosomal protein S27a, putative</fullName>
    </submittedName>
</protein>
<evidence type="ECO:0000256" key="3">
    <source>
        <dbReference type="ARBA" id="ARBA00022499"/>
    </source>
</evidence>
<dbReference type="EMBL" id="FLQV01000758">
    <property type="protein sequence ID" value="SBS97834.1"/>
    <property type="molecule type" value="Genomic_DNA"/>
</dbReference>
<keyword evidence="6" id="KW-0687">Ribonucleoprotein</keyword>
<dbReference type="InterPro" id="IPR000626">
    <property type="entry name" value="Ubiquitin-like_dom"/>
</dbReference>
<dbReference type="Proteomes" id="UP000078560">
    <property type="component" value="Unassembled WGS sequence"/>
</dbReference>
<dbReference type="VEuPathDB" id="PlasmoDB:PocGH01_13057100"/>
<dbReference type="Gene3D" id="3.10.20.90">
    <property type="entry name" value="Phosphatidylinositol 3-kinase Catalytic Subunit, Chain A, domain 1"/>
    <property type="match status" value="1"/>
</dbReference>
<evidence type="ECO:0000313" key="9">
    <source>
        <dbReference type="EMBL" id="SBS97834.1"/>
    </source>
</evidence>
<proteinExistence type="inferred from homology"/>
<dbReference type="Proteomes" id="UP000078546">
    <property type="component" value="Unassembled WGS sequence"/>
</dbReference>
<dbReference type="InterPro" id="IPR011332">
    <property type="entry name" value="Ribosomal_zn-bd"/>
</dbReference>
<feature type="domain" description="Ubiquitin-like" evidence="7">
    <location>
        <begin position="1"/>
        <end position="81"/>
    </location>
</feature>
<keyword evidence="5 9" id="KW-0689">Ribosomal protein</keyword>
<dbReference type="AlphaFoldDB" id="A0A1A8WZS1"/>
<evidence type="ECO:0000256" key="6">
    <source>
        <dbReference type="ARBA" id="ARBA00023274"/>
    </source>
</evidence>
<dbReference type="GO" id="GO:0005840">
    <property type="term" value="C:ribosome"/>
    <property type="evidence" value="ECO:0007669"/>
    <property type="project" value="UniProtKB-KW"/>
</dbReference>
<evidence type="ECO:0000313" key="11">
    <source>
        <dbReference type="Proteomes" id="UP000078560"/>
    </source>
</evidence>
<organism evidence="9 10">
    <name type="scientific">Plasmodium ovale curtisi</name>
    <dbReference type="NCBI Taxonomy" id="864141"/>
    <lineage>
        <taxon>Eukaryota</taxon>
        <taxon>Sar</taxon>
        <taxon>Alveolata</taxon>
        <taxon>Apicomplexa</taxon>
        <taxon>Aconoidasida</taxon>
        <taxon>Haemosporida</taxon>
        <taxon>Plasmodiidae</taxon>
        <taxon>Plasmodium</taxon>
        <taxon>Plasmodium (Plasmodium)</taxon>
    </lineage>
</organism>